<dbReference type="UniPathway" id="UPA00545">
    <property type="reaction ID" value="UER00823"/>
</dbReference>
<gene>
    <name evidence="8" type="ORF">PIIN_06717</name>
</gene>
<evidence type="ECO:0000313" key="8">
    <source>
        <dbReference type="EMBL" id="CCA72779.1"/>
    </source>
</evidence>
<comment type="pathway">
    <text evidence="1">Glycan metabolism; pectin degradation; 2-dehydro-3-deoxy-D-gluconate from pectin: step 1/5.</text>
</comment>
<dbReference type="OMA" id="IVPKGWY"/>
<dbReference type="GO" id="GO:0030599">
    <property type="term" value="F:pectinesterase activity"/>
    <property type="evidence" value="ECO:0007669"/>
    <property type="project" value="UniProtKB-EC"/>
</dbReference>
<dbReference type="GO" id="GO:0042545">
    <property type="term" value="P:cell wall modification"/>
    <property type="evidence" value="ECO:0007669"/>
    <property type="project" value="InterPro"/>
</dbReference>
<evidence type="ECO:0000256" key="2">
    <source>
        <dbReference type="ARBA" id="ARBA00008891"/>
    </source>
</evidence>
<dbReference type="eggNOG" id="ENOG502QSQ4">
    <property type="taxonomic scope" value="Eukaryota"/>
</dbReference>
<keyword evidence="5" id="KW-0063">Aspartyl esterase</keyword>
<evidence type="ECO:0000256" key="5">
    <source>
        <dbReference type="ARBA" id="ARBA00023085"/>
    </source>
</evidence>
<evidence type="ECO:0000256" key="3">
    <source>
        <dbReference type="ARBA" id="ARBA00013229"/>
    </source>
</evidence>
<feature type="chain" id="PRO_5011117065" description="pectinesterase" evidence="6">
    <location>
        <begin position="21"/>
        <end position="313"/>
    </location>
</feature>
<dbReference type="SUPFAM" id="SSF51126">
    <property type="entry name" value="Pectin lyase-like"/>
    <property type="match status" value="1"/>
</dbReference>
<evidence type="ECO:0000259" key="7">
    <source>
        <dbReference type="Pfam" id="PF01095"/>
    </source>
</evidence>
<dbReference type="GO" id="GO:0045490">
    <property type="term" value="P:pectin catabolic process"/>
    <property type="evidence" value="ECO:0007669"/>
    <property type="project" value="UniProtKB-UniPathway"/>
</dbReference>
<accession>G4TN81</accession>
<dbReference type="AlphaFoldDB" id="G4TN81"/>
<dbReference type="Pfam" id="PF01095">
    <property type="entry name" value="Pectinesterase"/>
    <property type="match status" value="1"/>
</dbReference>
<keyword evidence="4" id="KW-0378">Hydrolase</keyword>
<evidence type="ECO:0000313" key="9">
    <source>
        <dbReference type="Proteomes" id="UP000007148"/>
    </source>
</evidence>
<protein>
    <recommendedName>
        <fullName evidence="3">pectinesterase</fullName>
        <ecNumber evidence="3">3.1.1.11</ecNumber>
    </recommendedName>
</protein>
<organism evidence="8 9">
    <name type="scientific">Serendipita indica (strain DSM 11827)</name>
    <name type="common">Root endophyte fungus</name>
    <name type="synonym">Piriformospora indica</name>
    <dbReference type="NCBI Taxonomy" id="1109443"/>
    <lineage>
        <taxon>Eukaryota</taxon>
        <taxon>Fungi</taxon>
        <taxon>Dikarya</taxon>
        <taxon>Basidiomycota</taxon>
        <taxon>Agaricomycotina</taxon>
        <taxon>Agaricomycetes</taxon>
        <taxon>Sebacinales</taxon>
        <taxon>Serendipitaceae</taxon>
        <taxon>Serendipita</taxon>
    </lineage>
</organism>
<dbReference type="OrthoDB" id="2019149at2759"/>
<sequence>MPTVVTLFAVLLFQACGALAAAIPSGAITVGSKGKYSTLAAALKDTSSNKYYIYAGTYTGQVAITRSNIAIYGESTSTGYAGNKVTLSASASAASAGGNDQSGTVRVLASGVKLYNLNIANTYGKPVDQAQAIALSVQAGNFGCYGCKITGAQDTLLANIGTQVYAQSYISGYVDFIFGQSASIWVTNTVIATTGSGYITASGRSSSDSNYYVFDRCTVQGSGSSYLGRPWRNYARVIFQNSSIGSNVRKEGWSVWTSSDPRTDHVTFSEYNNSGAGAWSSSRAKFATKLSSAVSISTVLGSSYSNWVDKSYL</sequence>
<proteinExistence type="inferred from homology"/>
<dbReference type="InterPro" id="IPR011050">
    <property type="entry name" value="Pectin_lyase_fold/virulence"/>
</dbReference>
<comment type="similarity">
    <text evidence="2">Belongs to the pectinesterase family.</text>
</comment>
<dbReference type="InterPro" id="IPR012334">
    <property type="entry name" value="Pectin_lyas_fold"/>
</dbReference>
<dbReference type="HOGENOM" id="CLU_012243_1_1_1"/>
<keyword evidence="9" id="KW-1185">Reference proteome</keyword>
<dbReference type="Gene3D" id="2.160.20.10">
    <property type="entry name" value="Single-stranded right-handed beta-helix, Pectin lyase-like"/>
    <property type="match status" value="1"/>
</dbReference>
<feature type="signal peptide" evidence="6">
    <location>
        <begin position="1"/>
        <end position="20"/>
    </location>
</feature>
<dbReference type="EMBL" id="CAFZ01000182">
    <property type="protein sequence ID" value="CCA72779.1"/>
    <property type="molecule type" value="Genomic_DNA"/>
</dbReference>
<evidence type="ECO:0000256" key="6">
    <source>
        <dbReference type="SAM" id="SignalP"/>
    </source>
</evidence>
<dbReference type="Proteomes" id="UP000007148">
    <property type="component" value="Unassembled WGS sequence"/>
</dbReference>
<comment type="caution">
    <text evidence="8">The sequence shown here is derived from an EMBL/GenBank/DDBJ whole genome shotgun (WGS) entry which is preliminary data.</text>
</comment>
<reference evidence="8 9" key="1">
    <citation type="journal article" date="2011" name="PLoS Pathog.">
        <title>Endophytic Life Strategies Decoded by Genome and Transcriptome Analyses of the Mutualistic Root Symbiont Piriformospora indica.</title>
        <authorList>
            <person name="Zuccaro A."/>
            <person name="Lahrmann U."/>
            <person name="Guldener U."/>
            <person name="Langen G."/>
            <person name="Pfiffi S."/>
            <person name="Biedenkopf D."/>
            <person name="Wong P."/>
            <person name="Samans B."/>
            <person name="Grimm C."/>
            <person name="Basiewicz M."/>
            <person name="Murat C."/>
            <person name="Martin F."/>
            <person name="Kogel K.H."/>
        </authorList>
    </citation>
    <scope>NUCLEOTIDE SEQUENCE [LARGE SCALE GENOMIC DNA]</scope>
    <source>
        <strain evidence="8 9">DSM 11827</strain>
    </source>
</reference>
<evidence type="ECO:0000256" key="4">
    <source>
        <dbReference type="ARBA" id="ARBA00022801"/>
    </source>
</evidence>
<evidence type="ECO:0000256" key="1">
    <source>
        <dbReference type="ARBA" id="ARBA00005184"/>
    </source>
</evidence>
<dbReference type="InParanoid" id="G4TN81"/>
<dbReference type="EC" id="3.1.1.11" evidence="3"/>
<dbReference type="STRING" id="1109443.G4TN81"/>
<keyword evidence="6" id="KW-0732">Signal</keyword>
<feature type="domain" description="Pectinesterase catalytic" evidence="7">
    <location>
        <begin position="32"/>
        <end position="288"/>
    </location>
</feature>
<name>G4TN81_SERID</name>
<dbReference type="PANTHER" id="PTHR31321:SF127">
    <property type="entry name" value="PECTINESTERASE"/>
    <property type="match status" value="1"/>
</dbReference>
<dbReference type="PANTHER" id="PTHR31321">
    <property type="entry name" value="ACYL-COA THIOESTER HYDROLASE YBHC-RELATED"/>
    <property type="match status" value="1"/>
</dbReference>
<dbReference type="InterPro" id="IPR000070">
    <property type="entry name" value="Pectinesterase_cat"/>
</dbReference>